<dbReference type="RefSeq" id="XP_022336730.1">
    <property type="nucleotide sequence ID" value="XM_022481022.1"/>
</dbReference>
<keyword evidence="2 7" id="KW-0812">Transmembrane</keyword>
<feature type="domain" description="Cadherin" evidence="9">
    <location>
        <begin position="480"/>
        <end position="582"/>
    </location>
</feature>
<dbReference type="InterPro" id="IPR015919">
    <property type="entry name" value="Cadherin-like_sf"/>
</dbReference>
<feature type="transmembrane region" description="Helical" evidence="7">
    <location>
        <begin position="812"/>
        <end position="833"/>
    </location>
</feature>
<gene>
    <name evidence="11" type="primary">LOC111133001</name>
</gene>
<organism evidence="10 11">
    <name type="scientific">Crassostrea virginica</name>
    <name type="common">Eastern oyster</name>
    <dbReference type="NCBI Taxonomy" id="6565"/>
    <lineage>
        <taxon>Eukaryota</taxon>
        <taxon>Metazoa</taxon>
        <taxon>Spiralia</taxon>
        <taxon>Lophotrochozoa</taxon>
        <taxon>Mollusca</taxon>
        <taxon>Bivalvia</taxon>
        <taxon>Autobranchia</taxon>
        <taxon>Pteriomorphia</taxon>
        <taxon>Ostreida</taxon>
        <taxon>Ostreoidea</taxon>
        <taxon>Ostreidae</taxon>
        <taxon>Crassostrea</taxon>
    </lineage>
</organism>
<dbReference type="Gene3D" id="2.60.40.60">
    <property type="entry name" value="Cadherins"/>
    <property type="match status" value="5"/>
</dbReference>
<evidence type="ECO:0000256" key="3">
    <source>
        <dbReference type="ARBA" id="ARBA00022989"/>
    </source>
</evidence>
<dbReference type="InterPro" id="IPR002126">
    <property type="entry name" value="Cadherin-like_dom"/>
</dbReference>
<dbReference type="Proteomes" id="UP000694844">
    <property type="component" value="Chromosome 5"/>
</dbReference>
<keyword evidence="5" id="KW-0106">Calcium</keyword>
<evidence type="ECO:0000256" key="6">
    <source>
        <dbReference type="SAM" id="MobiDB-lite"/>
    </source>
</evidence>
<dbReference type="KEGG" id="cvn:111133001"/>
<dbReference type="GeneID" id="111133001"/>
<evidence type="ECO:0000256" key="2">
    <source>
        <dbReference type="ARBA" id="ARBA00022692"/>
    </source>
</evidence>
<name>A0A8B8E9C2_CRAVI</name>
<feature type="region of interest" description="Disordered" evidence="6">
    <location>
        <begin position="845"/>
        <end position="920"/>
    </location>
</feature>
<dbReference type="SMART" id="SM00112">
    <property type="entry name" value="CA"/>
    <property type="match status" value="3"/>
</dbReference>
<dbReference type="PANTHER" id="PTHR24028">
    <property type="entry name" value="CADHERIN-87A"/>
    <property type="match status" value="1"/>
</dbReference>
<feature type="compositionally biased region" description="Basic and acidic residues" evidence="6">
    <location>
        <begin position="883"/>
        <end position="903"/>
    </location>
</feature>
<dbReference type="InterPro" id="IPR050174">
    <property type="entry name" value="Protocadherin/Cadherin-CA"/>
</dbReference>
<dbReference type="SUPFAM" id="SSF49313">
    <property type="entry name" value="Cadherin-like"/>
    <property type="match status" value="4"/>
</dbReference>
<keyword evidence="4" id="KW-0325">Glycoprotein</keyword>
<evidence type="ECO:0000259" key="9">
    <source>
        <dbReference type="PROSITE" id="PS50268"/>
    </source>
</evidence>
<dbReference type="GO" id="GO:0005886">
    <property type="term" value="C:plasma membrane"/>
    <property type="evidence" value="ECO:0007669"/>
    <property type="project" value="TreeGrafter"/>
</dbReference>
<dbReference type="PANTHER" id="PTHR24028:SF328">
    <property type="entry name" value="CADHERIN-3"/>
    <property type="match status" value="1"/>
</dbReference>
<sequence>MKCLVQIVLFTLVLRGIRTQMTSCTGGTVGVNPASYSSSTSGHGANSAFILEDPLYQITCCGAITSWQIATSGSGGITLQVWRKLSVNVYQLIGQNVFSAGSGTHTPADRIMVQHGDYIGWLSNGASMKYGSGTSVLNRVVTTMAALQPGDYYDWSSVSPEGVSRNYAIKATVSASTPPTFGSIPSLVTFAEETPENTVVYSLPISDADSTDIITLYTKSETSGYFAVDSSTFQIKTKQDHIPLGSTYKVAVKVVDTCHKEATATVTLSVSNSDLTMSITPTTSTVLENSSEEQWLADLIVSDPMNRYSCSLQTANVPFIVRQNSSGILGYSLYLQKWPQLDSSVTSSYSLSVQCTDGTSTKTASHTVSVTVNSKPTISNLGSGVTVTLDARTVLIGHFVYNVTASDSEGDDISFSLTCSPSGCPFKIYDSGAILLTSRLITHTVTSYTLTVRVRDAYTSSANRGTLTVSITNRNSSPSLTIPVLTSVSENSPLGHSVLTVTSSDVESGTLSVYGVFTPAYGLKYFDLNETSGVVTTSTVENIDYDIISTKDIVLIVYTSDGIAITSQTGTIRIVDVNEPCNFTEDYYRIIREEGSSGSTFPLPDYNIIDPDNGETFTFQKTCAGVFDAKVSVDTNTGQFSLSVDYDLDVPGTSASFNCTLTVTDSAGHSDTAVVGVFIEYKNEFAPTFSLSSISITLQSHELIGAIVTNFTAQDYDLSTQDDGKFYYTLDQSSNTKEYFGIMSNGSLYIKEDLTPLYLGKTLSMTLTAKDFGNPSKQSSLAITIQIPISTTTLASVSTDKSLKFEEDNKNAVLVSLVGLASVALLCTLFVLITKNCHHKMKKSQPRYNLLKSEPPAQEKSLNTEGEDFKMVKNEAGTNNTHDSSKSERETDKELIKEQDKSLSHVYAQNSNKEENDDKW</sequence>
<dbReference type="AlphaFoldDB" id="A0A8B8E9C2"/>
<dbReference type="OrthoDB" id="6137628at2759"/>
<accession>A0A8B8E9C2</accession>
<dbReference type="PRINTS" id="PR00205">
    <property type="entry name" value="CADHERIN"/>
</dbReference>
<evidence type="ECO:0000256" key="7">
    <source>
        <dbReference type="SAM" id="Phobius"/>
    </source>
</evidence>
<feature type="domain" description="Cadherin" evidence="9">
    <location>
        <begin position="182"/>
        <end position="283"/>
    </location>
</feature>
<keyword evidence="7" id="KW-0472">Membrane</keyword>
<feature type="domain" description="Cadherin" evidence="9">
    <location>
        <begin position="397"/>
        <end position="485"/>
    </location>
</feature>
<evidence type="ECO:0000256" key="1">
    <source>
        <dbReference type="ARBA" id="ARBA00004167"/>
    </source>
</evidence>
<keyword evidence="8" id="KW-0732">Signal</keyword>
<keyword evidence="3 7" id="KW-1133">Transmembrane helix</keyword>
<evidence type="ECO:0000313" key="11">
    <source>
        <dbReference type="RefSeq" id="XP_022336730.1"/>
    </source>
</evidence>
<evidence type="ECO:0000313" key="10">
    <source>
        <dbReference type="Proteomes" id="UP000694844"/>
    </source>
</evidence>
<feature type="domain" description="Cadherin" evidence="9">
    <location>
        <begin position="583"/>
        <end position="689"/>
    </location>
</feature>
<evidence type="ECO:0000256" key="8">
    <source>
        <dbReference type="SAM" id="SignalP"/>
    </source>
</evidence>
<evidence type="ECO:0000256" key="4">
    <source>
        <dbReference type="ARBA" id="ARBA00023180"/>
    </source>
</evidence>
<reference evidence="11" key="1">
    <citation type="submission" date="2025-08" db="UniProtKB">
        <authorList>
            <consortium name="RefSeq"/>
        </authorList>
    </citation>
    <scope>IDENTIFICATION</scope>
    <source>
        <tissue evidence="11">Whole sample</tissue>
    </source>
</reference>
<proteinExistence type="predicted"/>
<feature type="chain" id="PRO_5034016637" evidence="8">
    <location>
        <begin position="20"/>
        <end position="920"/>
    </location>
</feature>
<feature type="domain" description="Cadherin" evidence="9">
    <location>
        <begin position="690"/>
        <end position="787"/>
    </location>
</feature>
<protein>
    <submittedName>
        <fullName evidence="11">Protocadherin-like wing polarity protein stan</fullName>
    </submittedName>
</protein>
<keyword evidence="10" id="KW-1185">Reference proteome</keyword>
<feature type="signal peptide" evidence="8">
    <location>
        <begin position="1"/>
        <end position="19"/>
    </location>
</feature>
<dbReference type="PROSITE" id="PS50268">
    <property type="entry name" value="CADHERIN_2"/>
    <property type="match status" value="5"/>
</dbReference>
<comment type="subcellular location">
    <subcellularLocation>
        <location evidence="1">Membrane</location>
        <topology evidence="1">Single-pass membrane protein</topology>
    </subcellularLocation>
</comment>
<dbReference type="GO" id="GO:0005509">
    <property type="term" value="F:calcium ion binding"/>
    <property type="evidence" value="ECO:0007669"/>
    <property type="project" value="UniProtKB-UniRule"/>
</dbReference>
<evidence type="ECO:0000256" key="5">
    <source>
        <dbReference type="PROSITE-ProRule" id="PRU00043"/>
    </source>
</evidence>
<dbReference type="CDD" id="cd11304">
    <property type="entry name" value="Cadherin_repeat"/>
    <property type="match status" value="4"/>
</dbReference>
<dbReference type="GO" id="GO:0007156">
    <property type="term" value="P:homophilic cell adhesion via plasma membrane adhesion molecules"/>
    <property type="evidence" value="ECO:0007669"/>
    <property type="project" value="InterPro"/>
</dbReference>